<dbReference type="EC" id="1.16.3.1" evidence="3"/>
<evidence type="ECO:0000256" key="13">
    <source>
        <dbReference type="SAM" id="MobiDB-lite"/>
    </source>
</evidence>
<dbReference type="GO" id="GO:0051537">
    <property type="term" value="F:2 iron, 2 sulfur cluster binding"/>
    <property type="evidence" value="ECO:0007669"/>
    <property type="project" value="TreeGrafter"/>
</dbReference>
<evidence type="ECO:0000313" key="15">
    <source>
        <dbReference type="Proteomes" id="UP001489004"/>
    </source>
</evidence>
<keyword evidence="7" id="KW-0809">Transit peptide</keyword>
<dbReference type="SMART" id="SM01219">
    <property type="entry name" value="Frataxin_Cyay"/>
    <property type="match status" value="1"/>
</dbReference>
<protein>
    <recommendedName>
        <fullName evidence="3">ferroxidase</fullName>
        <ecNumber evidence="3">1.16.3.1</ecNumber>
    </recommendedName>
</protein>
<evidence type="ECO:0000313" key="14">
    <source>
        <dbReference type="EMBL" id="KAK9824181.1"/>
    </source>
</evidence>
<keyword evidence="6" id="KW-0410">Iron transport</keyword>
<keyword evidence="5" id="KW-0813">Transport</keyword>
<dbReference type="PANTHER" id="PTHR16821:SF2">
    <property type="entry name" value="FRATAXIN, MITOCHONDRIAL"/>
    <property type="match status" value="1"/>
</dbReference>
<comment type="subcellular location">
    <subcellularLocation>
        <location evidence="1">Mitochondrion</location>
    </subcellularLocation>
</comment>
<dbReference type="Gene3D" id="3.30.920.10">
    <property type="entry name" value="Frataxin/CyaY"/>
    <property type="match status" value="1"/>
</dbReference>
<dbReference type="GO" id="GO:0005739">
    <property type="term" value="C:mitochondrion"/>
    <property type="evidence" value="ECO:0007669"/>
    <property type="project" value="UniProtKB-SubCell"/>
</dbReference>
<dbReference type="PANTHER" id="PTHR16821">
    <property type="entry name" value="FRATAXIN"/>
    <property type="match status" value="1"/>
</dbReference>
<dbReference type="GO" id="GO:0004322">
    <property type="term" value="F:ferroxidase activity"/>
    <property type="evidence" value="ECO:0007669"/>
    <property type="project" value="UniProtKB-EC"/>
</dbReference>
<dbReference type="PROSITE" id="PS50810">
    <property type="entry name" value="FRATAXIN_2"/>
    <property type="match status" value="1"/>
</dbReference>
<dbReference type="SUPFAM" id="SSF55387">
    <property type="entry name" value="Frataxin/Nqo15-like"/>
    <property type="match status" value="1"/>
</dbReference>
<evidence type="ECO:0000256" key="9">
    <source>
        <dbReference type="ARBA" id="ARBA00023004"/>
    </source>
</evidence>
<dbReference type="NCBIfam" id="TIGR03422">
    <property type="entry name" value="mito_frataxin"/>
    <property type="match status" value="1"/>
</dbReference>
<comment type="catalytic activity">
    <reaction evidence="12">
        <text>4 Fe(2+) + O2 + 4 H(+) = 4 Fe(3+) + 2 H2O</text>
        <dbReference type="Rhea" id="RHEA:11148"/>
        <dbReference type="ChEBI" id="CHEBI:15377"/>
        <dbReference type="ChEBI" id="CHEBI:15378"/>
        <dbReference type="ChEBI" id="CHEBI:15379"/>
        <dbReference type="ChEBI" id="CHEBI:29033"/>
        <dbReference type="ChEBI" id="CHEBI:29034"/>
        <dbReference type="EC" id="1.16.3.1"/>
    </reaction>
</comment>
<dbReference type="InterPro" id="IPR020895">
    <property type="entry name" value="Frataxin_CS"/>
</dbReference>
<dbReference type="Pfam" id="PF01491">
    <property type="entry name" value="Frataxin_Cyay"/>
    <property type="match status" value="1"/>
</dbReference>
<evidence type="ECO:0000256" key="6">
    <source>
        <dbReference type="ARBA" id="ARBA00022496"/>
    </source>
</evidence>
<feature type="region of interest" description="Disordered" evidence="13">
    <location>
        <begin position="78"/>
        <end position="100"/>
    </location>
</feature>
<evidence type="ECO:0000256" key="8">
    <source>
        <dbReference type="ARBA" id="ARBA00023002"/>
    </source>
</evidence>
<keyword evidence="15" id="KW-1185">Reference proteome</keyword>
<reference evidence="14 15" key="1">
    <citation type="journal article" date="2024" name="Nat. Commun.">
        <title>Phylogenomics reveals the evolutionary origins of lichenization in chlorophyte algae.</title>
        <authorList>
            <person name="Puginier C."/>
            <person name="Libourel C."/>
            <person name="Otte J."/>
            <person name="Skaloud P."/>
            <person name="Haon M."/>
            <person name="Grisel S."/>
            <person name="Petersen M."/>
            <person name="Berrin J.G."/>
            <person name="Delaux P.M."/>
            <person name="Dal Grande F."/>
            <person name="Keller J."/>
        </authorList>
    </citation>
    <scope>NUCLEOTIDE SEQUENCE [LARGE SCALE GENOMIC DNA]</scope>
    <source>
        <strain evidence="14 15">SAG 2043</strain>
    </source>
</reference>
<dbReference type="GO" id="GO:0008199">
    <property type="term" value="F:ferric iron binding"/>
    <property type="evidence" value="ECO:0007669"/>
    <property type="project" value="InterPro"/>
</dbReference>
<comment type="caution">
    <text evidence="14">The sequence shown here is derived from an EMBL/GenBank/DDBJ whole genome shotgun (WGS) entry which is preliminary data.</text>
</comment>
<evidence type="ECO:0000256" key="5">
    <source>
        <dbReference type="ARBA" id="ARBA00022448"/>
    </source>
</evidence>
<sequence length="225" mass="24565">MLPGIELKKRSASVPTLSQRQQVCCKRGSVNTRGSDHTTEERRNWHVAPSPAGGSQVFSMLPQAWPSTHMRSYAKDAFASDQPGDAPLSRAQAGVSSQDHELSSQDFHRFADLTLGGLLDKLETYLDDMEDMEGSDVEYGQGVLSVHLGEKGTFVINKQAPNKQIWLSSPVSGPARYDCAAGGRWLSSRDGHDLLERLAQEIEQLCGPPIDLEPEDDSGYGPDPT</sequence>
<name>A0AAW1QSQ0_9CHLO</name>
<keyword evidence="8" id="KW-0560">Oxidoreductase</keyword>
<dbReference type="InterPro" id="IPR036524">
    <property type="entry name" value="Frataxin/CyaY_sf"/>
</dbReference>
<dbReference type="Proteomes" id="UP001489004">
    <property type="component" value="Unassembled WGS sequence"/>
</dbReference>
<proteinExistence type="inferred from homology"/>
<evidence type="ECO:0000256" key="7">
    <source>
        <dbReference type="ARBA" id="ARBA00022946"/>
    </source>
</evidence>
<evidence type="ECO:0000256" key="4">
    <source>
        <dbReference type="ARBA" id="ARBA00022434"/>
    </source>
</evidence>
<dbReference type="PROSITE" id="PS01344">
    <property type="entry name" value="FRATAXIN_1"/>
    <property type="match status" value="1"/>
</dbReference>
<dbReference type="GO" id="GO:0008198">
    <property type="term" value="F:ferrous iron binding"/>
    <property type="evidence" value="ECO:0007669"/>
    <property type="project" value="TreeGrafter"/>
</dbReference>
<keyword evidence="9" id="KW-0408">Iron</keyword>
<dbReference type="EMBL" id="JALJOR010000002">
    <property type="protein sequence ID" value="KAK9824181.1"/>
    <property type="molecule type" value="Genomic_DNA"/>
</dbReference>
<evidence type="ECO:0000256" key="3">
    <source>
        <dbReference type="ARBA" id="ARBA00013107"/>
    </source>
</evidence>
<gene>
    <name evidence="14" type="ORF">WJX72_008378</name>
</gene>
<evidence type="ECO:0000256" key="2">
    <source>
        <dbReference type="ARBA" id="ARBA00008183"/>
    </source>
</evidence>
<dbReference type="GO" id="GO:0034986">
    <property type="term" value="F:iron chaperone activity"/>
    <property type="evidence" value="ECO:0007669"/>
    <property type="project" value="TreeGrafter"/>
</dbReference>
<evidence type="ECO:0000256" key="11">
    <source>
        <dbReference type="ARBA" id="ARBA00023128"/>
    </source>
</evidence>
<accession>A0AAW1QSQ0</accession>
<comment type="similarity">
    <text evidence="2">Belongs to the frataxin family.</text>
</comment>
<dbReference type="AlphaFoldDB" id="A0AAW1QSQ0"/>
<dbReference type="InterPro" id="IPR017789">
    <property type="entry name" value="Frataxin"/>
</dbReference>
<dbReference type="GO" id="GO:0006879">
    <property type="term" value="P:intracellular iron ion homeostasis"/>
    <property type="evidence" value="ECO:0007669"/>
    <property type="project" value="UniProtKB-KW"/>
</dbReference>
<evidence type="ECO:0000256" key="12">
    <source>
        <dbReference type="ARBA" id="ARBA00047990"/>
    </source>
</evidence>
<keyword evidence="4" id="KW-0409">Iron storage</keyword>
<keyword evidence="10" id="KW-0406">Ion transport</keyword>
<dbReference type="NCBIfam" id="TIGR03421">
    <property type="entry name" value="FeS_CyaY"/>
    <property type="match status" value="1"/>
</dbReference>
<dbReference type="GO" id="GO:0016226">
    <property type="term" value="P:iron-sulfur cluster assembly"/>
    <property type="evidence" value="ECO:0007669"/>
    <property type="project" value="InterPro"/>
</dbReference>
<evidence type="ECO:0000256" key="1">
    <source>
        <dbReference type="ARBA" id="ARBA00004173"/>
    </source>
</evidence>
<organism evidence="14 15">
    <name type="scientific">[Myrmecia] bisecta</name>
    <dbReference type="NCBI Taxonomy" id="41462"/>
    <lineage>
        <taxon>Eukaryota</taxon>
        <taxon>Viridiplantae</taxon>
        <taxon>Chlorophyta</taxon>
        <taxon>core chlorophytes</taxon>
        <taxon>Trebouxiophyceae</taxon>
        <taxon>Trebouxiales</taxon>
        <taxon>Trebouxiaceae</taxon>
        <taxon>Myrmecia</taxon>
    </lineage>
</organism>
<dbReference type="InterPro" id="IPR002908">
    <property type="entry name" value="Frataxin/CyaY"/>
</dbReference>
<dbReference type="GO" id="GO:0006826">
    <property type="term" value="P:iron ion transport"/>
    <property type="evidence" value="ECO:0007669"/>
    <property type="project" value="UniProtKB-KW"/>
</dbReference>
<evidence type="ECO:0000256" key="10">
    <source>
        <dbReference type="ARBA" id="ARBA00023065"/>
    </source>
</evidence>
<keyword evidence="11" id="KW-0496">Mitochondrion</keyword>